<gene>
    <name evidence="1" type="ORF">B0T11DRAFT_349708</name>
</gene>
<dbReference type="OrthoDB" id="10498195at2759"/>
<sequence>MASITSLPPELLTLILEELNHGRDLGNFFSAVKGCDYRVLPRDCRNEKDRQLRFLGACKRGFAEYGRLLLDAGASADETLPASIDYSQRRNGFCVWKVPSNMKVHLMRRFDWLYEPDGVDLPYIHDRHNAARVTPLALAIEGGHVEILRLLHDRKVDFDRNLLLHAHAYYEWTPEYGNKSLSMDYLSPFYLVKHRSVYEFFREIGLTPRLHFSVHQDKVRRDPVRIPCDLLSWMILRDAEPSAIALAIEDGACSMVAQVSEVPPLILACERGQVETARLLVQAGQSMKASTSWIASKRQPMSLEHLDHELVFKTETEMGYNSAIWYAFSSLKYVRWYPGSTDKLLQLVDMFIAAGLDLNNDALWSDSQIPLLHFAMLPHVDAKVARKLIANGSEVYRKTSTTFWAYIASVYRDSPRFVRDPAFANLYPDMLNASHVLEEQSRFLKWHNISPFDQSLSIDVAINLRSKTRMLLQNMIKHTTTPITDTLRPYLSIYNTLCLAELDSVLDLKQSNHKEELTTFQTRIAVLKQDNEGVVPISTSTFHNLRLWIEIFTHHQIDFVAPGFTAIEMVSSMIVPSDDDWRAKAWGYQFATASARATPAELADVVWHNADVEDSVLEAWQMFLTSTPSKPQQSYFKEWCTFRDQESLIERMRDNLQWILKTCFKLDIENGRGIRPDKSSPIEMLLGHVLVNMRADVEQELDVLYGNYRAKALLENVELLTELPGWE</sequence>
<dbReference type="SUPFAM" id="SSF48403">
    <property type="entry name" value="Ankyrin repeat"/>
    <property type="match status" value="1"/>
</dbReference>
<evidence type="ECO:0008006" key="3">
    <source>
        <dbReference type="Google" id="ProtNLM"/>
    </source>
</evidence>
<comment type="caution">
    <text evidence="1">The sequence shown here is derived from an EMBL/GenBank/DDBJ whole genome shotgun (WGS) entry which is preliminary data.</text>
</comment>
<evidence type="ECO:0000313" key="1">
    <source>
        <dbReference type="EMBL" id="KAH7368218.1"/>
    </source>
</evidence>
<dbReference type="InterPro" id="IPR002110">
    <property type="entry name" value="Ankyrin_rpt"/>
</dbReference>
<dbReference type="AlphaFoldDB" id="A0A8K0X5V5"/>
<organism evidence="1 2">
    <name type="scientific">Plectosphaerella cucumerina</name>
    <dbReference type="NCBI Taxonomy" id="40658"/>
    <lineage>
        <taxon>Eukaryota</taxon>
        <taxon>Fungi</taxon>
        <taxon>Dikarya</taxon>
        <taxon>Ascomycota</taxon>
        <taxon>Pezizomycotina</taxon>
        <taxon>Sordariomycetes</taxon>
        <taxon>Hypocreomycetidae</taxon>
        <taxon>Glomerellales</taxon>
        <taxon>Plectosphaerellaceae</taxon>
        <taxon>Plectosphaerella</taxon>
    </lineage>
</organism>
<dbReference type="SMART" id="SM00248">
    <property type="entry name" value="ANK"/>
    <property type="match status" value="4"/>
</dbReference>
<dbReference type="EMBL" id="JAGPXD010000002">
    <property type="protein sequence ID" value="KAH7368218.1"/>
    <property type="molecule type" value="Genomic_DNA"/>
</dbReference>
<evidence type="ECO:0000313" key="2">
    <source>
        <dbReference type="Proteomes" id="UP000813385"/>
    </source>
</evidence>
<name>A0A8K0X5V5_9PEZI</name>
<accession>A0A8K0X5V5</accession>
<protein>
    <recommendedName>
        <fullName evidence="3">Ankyrin repeat protein</fullName>
    </recommendedName>
</protein>
<dbReference type="Gene3D" id="1.25.40.20">
    <property type="entry name" value="Ankyrin repeat-containing domain"/>
    <property type="match status" value="2"/>
</dbReference>
<reference evidence="1" key="1">
    <citation type="journal article" date="2021" name="Nat. Commun.">
        <title>Genetic determinants of endophytism in the Arabidopsis root mycobiome.</title>
        <authorList>
            <person name="Mesny F."/>
            <person name="Miyauchi S."/>
            <person name="Thiergart T."/>
            <person name="Pickel B."/>
            <person name="Atanasova L."/>
            <person name="Karlsson M."/>
            <person name="Huettel B."/>
            <person name="Barry K.W."/>
            <person name="Haridas S."/>
            <person name="Chen C."/>
            <person name="Bauer D."/>
            <person name="Andreopoulos W."/>
            <person name="Pangilinan J."/>
            <person name="LaButti K."/>
            <person name="Riley R."/>
            <person name="Lipzen A."/>
            <person name="Clum A."/>
            <person name="Drula E."/>
            <person name="Henrissat B."/>
            <person name="Kohler A."/>
            <person name="Grigoriev I.V."/>
            <person name="Martin F.M."/>
            <person name="Hacquard S."/>
        </authorList>
    </citation>
    <scope>NUCLEOTIDE SEQUENCE</scope>
    <source>
        <strain evidence="1">MPI-CAGE-AT-0016</strain>
    </source>
</reference>
<dbReference type="Proteomes" id="UP000813385">
    <property type="component" value="Unassembled WGS sequence"/>
</dbReference>
<dbReference type="InterPro" id="IPR036770">
    <property type="entry name" value="Ankyrin_rpt-contain_sf"/>
</dbReference>
<keyword evidence="2" id="KW-1185">Reference proteome</keyword>
<proteinExistence type="predicted"/>